<protein>
    <recommendedName>
        <fullName evidence="3">Peptidase A2 domain-containing protein</fullName>
    </recommendedName>
</protein>
<evidence type="ECO:0000313" key="2">
    <source>
        <dbReference type="Proteomes" id="UP000054272"/>
    </source>
</evidence>
<dbReference type="Proteomes" id="UP000054272">
    <property type="component" value="Unassembled WGS sequence"/>
</dbReference>
<name>A0ABR5BM03_9TREE</name>
<accession>A0ABR5BM03</accession>
<evidence type="ECO:0000313" key="1">
    <source>
        <dbReference type="EMBL" id="KIR76654.1"/>
    </source>
</evidence>
<proteinExistence type="predicted"/>
<gene>
    <name evidence="1" type="ORF">I306_06363</name>
</gene>
<organism evidence="1 2">
    <name type="scientific">Cryptococcus gattii EJB2</name>
    <dbReference type="NCBI Taxonomy" id="1296103"/>
    <lineage>
        <taxon>Eukaryota</taxon>
        <taxon>Fungi</taxon>
        <taxon>Dikarya</taxon>
        <taxon>Basidiomycota</taxon>
        <taxon>Agaricomycotina</taxon>
        <taxon>Tremellomycetes</taxon>
        <taxon>Tremellales</taxon>
        <taxon>Cryptococcaceae</taxon>
        <taxon>Cryptococcus</taxon>
        <taxon>Cryptococcus gattii species complex</taxon>
    </lineage>
</organism>
<dbReference type="EMBL" id="KN848783">
    <property type="protein sequence ID" value="KIR76654.1"/>
    <property type="molecule type" value="Genomic_DNA"/>
</dbReference>
<sequence length="277" mass="29737">MLLRCLDTTPTAFDSFFHLLISYQAILRDFEDPLGDVDVCRRMLDGVDGLVTHRTKAALKANSQTVLTVNPADLHIIMINLIDDAMLEARFLHNSSCTRPPPNHNRPATHHLPPPVIAHVQVAPQAPKSYTPMQLEWLDPAKRLPLGEAGKAACMFLSSINTCFSCRQTGHHCLICPTCPLSSPPPQSLIRPHNPSSAPVTNLISLADDDYADAPGIFSVDPVAEQLVQDGATALTGSVPLIMVTCQVQANDDPATALVDSGAGINVIDQDGDEDGG</sequence>
<reference evidence="1 2" key="1">
    <citation type="submission" date="2015-01" db="EMBL/GenBank/DDBJ databases">
        <title>The Genome Sequence of Cryptococcus gattii EJB2.</title>
        <authorList>
            <consortium name="The Broad Institute Genomics Platform"/>
            <person name="Cuomo C."/>
            <person name="Litvintseva A."/>
            <person name="Chen Y."/>
            <person name="Heitman J."/>
            <person name="Sun S."/>
            <person name="Springer D."/>
            <person name="Dromer F."/>
            <person name="Young S."/>
            <person name="Zeng Q."/>
            <person name="Gargeya S."/>
            <person name="Abouelleil A."/>
            <person name="Alvarado L."/>
            <person name="Chapman S.B."/>
            <person name="Gainer-Dewar J."/>
            <person name="Goldberg J."/>
            <person name="Griggs A."/>
            <person name="Gujja S."/>
            <person name="Hansen M."/>
            <person name="Howarth C."/>
            <person name="Imamovic A."/>
            <person name="Larimer J."/>
            <person name="Murphy C."/>
            <person name="Naylor J."/>
            <person name="Pearson M."/>
            <person name="Priest M."/>
            <person name="Roberts A."/>
            <person name="Saif S."/>
            <person name="Shea T."/>
            <person name="Sykes S."/>
            <person name="Wortman J."/>
            <person name="Nusbaum C."/>
            <person name="Birren B."/>
        </authorList>
    </citation>
    <scope>NUCLEOTIDE SEQUENCE [LARGE SCALE GENOMIC DNA]</scope>
    <source>
        <strain evidence="1 2">EJB2</strain>
    </source>
</reference>
<keyword evidence="2" id="KW-1185">Reference proteome</keyword>
<evidence type="ECO:0008006" key="3">
    <source>
        <dbReference type="Google" id="ProtNLM"/>
    </source>
</evidence>